<organism evidence="1 2">
    <name type="scientific">Micromonospora cathayae</name>
    <dbReference type="NCBI Taxonomy" id="3028804"/>
    <lineage>
        <taxon>Bacteria</taxon>
        <taxon>Bacillati</taxon>
        <taxon>Actinomycetota</taxon>
        <taxon>Actinomycetes</taxon>
        <taxon>Micromonosporales</taxon>
        <taxon>Micromonosporaceae</taxon>
        <taxon>Micromonospora</taxon>
    </lineage>
</organism>
<dbReference type="Proteomes" id="UP001219605">
    <property type="component" value="Chromosome"/>
</dbReference>
<keyword evidence="2" id="KW-1185">Reference proteome</keyword>
<protein>
    <submittedName>
        <fullName evidence="1">Uncharacterized protein</fullName>
    </submittedName>
</protein>
<evidence type="ECO:0000313" key="1">
    <source>
        <dbReference type="EMBL" id="WDZ87035.1"/>
    </source>
</evidence>
<accession>A0ABY7ZVF0</accession>
<dbReference type="RefSeq" id="WP_275033919.1">
    <property type="nucleotide sequence ID" value="NZ_CP118615.1"/>
</dbReference>
<reference evidence="1 2" key="1">
    <citation type="submission" date="2023-02" db="EMBL/GenBank/DDBJ databases">
        <authorList>
            <person name="Mo P."/>
        </authorList>
    </citation>
    <scope>NUCLEOTIDE SEQUENCE [LARGE SCALE GENOMIC DNA]</scope>
    <source>
        <strain evidence="1 2">HUAS 3</strain>
    </source>
</reference>
<proteinExistence type="predicted"/>
<dbReference type="EMBL" id="CP118615">
    <property type="protein sequence ID" value="WDZ87035.1"/>
    <property type="molecule type" value="Genomic_DNA"/>
</dbReference>
<name>A0ABY7ZVF0_9ACTN</name>
<evidence type="ECO:0000313" key="2">
    <source>
        <dbReference type="Proteomes" id="UP001219605"/>
    </source>
</evidence>
<sequence length="40" mass="4183">MTGGSPDSRVRVSAPVTLVLGSRVPADATLAARQRCQTRT</sequence>
<gene>
    <name evidence="1" type="ORF">PVK37_11840</name>
</gene>